<organism evidence="1 3">
    <name type="scientific">Thelohanellus kitauei</name>
    <name type="common">Myxosporean</name>
    <dbReference type="NCBI Taxonomy" id="669202"/>
    <lineage>
        <taxon>Eukaryota</taxon>
        <taxon>Metazoa</taxon>
        <taxon>Cnidaria</taxon>
        <taxon>Myxozoa</taxon>
        <taxon>Myxosporea</taxon>
        <taxon>Bivalvulida</taxon>
        <taxon>Platysporina</taxon>
        <taxon>Myxobolidae</taxon>
        <taxon>Thelohanellus</taxon>
    </lineage>
</organism>
<dbReference type="EMBL" id="JWZT01005426">
    <property type="protein sequence ID" value="KII60800.1"/>
    <property type="molecule type" value="Genomic_DNA"/>
</dbReference>
<accession>A0A0C2M175</accession>
<name>A0A0C2M175_THEKT</name>
<comment type="caution">
    <text evidence="1">The sequence shown here is derived from an EMBL/GenBank/DDBJ whole genome shotgun (WGS) entry which is preliminary data.</text>
</comment>
<evidence type="ECO:0000313" key="2">
    <source>
        <dbReference type="EMBL" id="KII63564.1"/>
    </source>
</evidence>
<evidence type="ECO:0000313" key="1">
    <source>
        <dbReference type="EMBL" id="KII60800.1"/>
    </source>
</evidence>
<dbReference type="AlphaFoldDB" id="A0A0C2M175"/>
<protein>
    <submittedName>
        <fullName evidence="1">Uncharacterized protein</fullName>
    </submittedName>
</protein>
<evidence type="ECO:0000313" key="3">
    <source>
        <dbReference type="Proteomes" id="UP000031668"/>
    </source>
</evidence>
<dbReference type="EMBL" id="JWZT01004658">
    <property type="protein sequence ID" value="KII63564.1"/>
    <property type="molecule type" value="Genomic_DNA"/>
</dbReference>
<gene>
    <name evidence="1" type="ORF">RF11_03621</name>
    <name evidence="2" type="ORF">RF11_16373</name>
</gene>
<proteinExistence type="predicted"/>
<reference evidence="1 3" key="1">
    <citation type="journal article" date="2014" name="Genome Biol. Evol.">
        <title>The genome of the myxosporean Thelohanellus kitauei shows adaptations to nutrient acquisition within its fish host.</title>
        <authorList>
            <person name="Yang Y."/>
            <person name="Xiong J."/>
            <person name="Zhou Z."/>
            <person name="Huo F."/>
            <person name="Miao W."/>
            <person name="Ran C."/>
            <person name="Liu Y."/>
            <person name="Zhang J."/>
            <person name="Feng J."/>
            <person name="Wang M."/>
            <person name="Wang M."/>
            <person name="Wang L."/>
            <person name="Yao B."/>
        </authorList>
    </citation>
    <scope>NUCLEOTIDE SEQUENCE [LARGE SCALE GENOMIC DNA]</scope>
    <source>
        <strain evidence="1">Wuqing</strain>
    </source>
</reference>
<dbReference type="Proteomes" id="UP000031668">
    <property type="component" value="Unassembled WGS sequence"/>
</dbReference>
<keyword evidence="3" id="KW-1185">Reference proteome</keyword>
<sequence>MPFEAQPTAHADCLKFNREGESNTNRRGALDSFKYPSWCKILGDDFKDIRSFLVFDASTVTRERTTGARALFLYFTGYLVLATEVWPTAVLHMAEVATFEFPLSQPAASNVRDAQESTNSSAVKDD</sequence>